<dbReference type="AlphaFoldDB" id="A0AAV7LHX6"/>
<gene>
    <name evidence="2" type="ORF">NDU88_003127</name>
</gene>
<organism evidence="2 3">
    <name type="scientific">Pleurodeles waltl</name>
    <name type="common">Iberian ribbed newt</name>
    <dbReference type="NCBI Taxonomy" id="8319"/>
    <lineage>
        <taxon>Eukaryota</taxon>
        <taxon>Metazoa</taxon>
        <taxon>Chordata</taxon>
        <taxon>Craniata</taxon>
        <taxon>Vertebrata</taxon>
        <taxon>Euteleostomi</taxon>
        <taxon>Amphibia</taxon>
        <taxon>Batrachia</taxon>
        <taxon>Caudata</taxon>
        <taxon>Salamandroidea</taxon>
        <taxon>Salamandridae</taxon>
        <taxon>Pleurodelinae</taxon>
        <taxon>Pleurodeles</taxon>
    </lineage>
</organism>
<reference evidence="2" key="1">
    <citation type="journal article" date="2022" name="bioRxiv">
        <title>Sequencing and chromosome-scale assembly of the giantPleurodeles waltlgenome.</title>
        <authorList>
            <person name="Brown T."/>
            <person name="Elewa A."/>
            <person name="Iarovenko S."/>
            <person name="Subramanian E."/>
            <person name="Araus A.J."/>
            <person name="Petzold A."/>
            <person name="Susuki M."/>
            <person name="Suzuki K.-i.T."/>
            <person name="Hayashi T."/>
            <person name="Toyoda A."/>
            <person name="Oliveira C."/>
            <person name="Osipova E."/>
            <person name="Leigh N.D."/>
            <person name="Simon A."/>
            <person name="Yun M.H."/>
        </authorList>
    </citation>
    <scope>NUCLEOTIDE SEQUENCE</scope>
    <source>
        <strain evidence="2">20211129_DDA</strain>
        <tissue evidence="2">Liver</tissue>
    </source>
</reference>
<comment type="caution">
    <text evidence="2">The sequence shown here is derived from an EMBL/GenBank/DDBJ whole genome shotgun (WGS) entry which is preliminary data.</text>
</comment>
<keyword evidence="3" id="KW-1185">Reference proteome</keyword>
<feature type="region of interest" description="Disordered" evidence="1">
    <location>
        <begin position="79"/>
        <end position="101"/>
    </location>
</feature>
<dbReference type="Proteomes" id="UP001066276">
    <property type="component" value="Chromosome 11"/>
</dbReference>
<evidence type="ECO:0000313" key="2">
    <source>
        <dbReference type="EMBL" id="KAJ1089987.1"/>
    </source>
</evidence>
<evidence type="ECO:0000313" key="3">
    <source>
        <dbReference type="Proteomes" id="UP001066276"/>
    </source>
</evidence>
<proteinExistence type="predicted"/>
<accession>A0AAV7LHX6</accession>
<evidence type="ECO:0000256" key="1">
    <source>
        <dbReference type="SAM" id="MobiDB-lite"/>
    </source>
</evidence>
<name>A0AAV7LHX6_PLEWA</name>
<dbReference type="EMBL" id="JANPWB010000015">
    <property type="protein sequence ID" value="KAJ1089987.1"/>
    <property type="molecule type" value="Genomic_DNA"/>
</dbReference>
<sequence>MTGRLRALGRGGRAVAPGRKVRALGVLLFGAESCGVWRGGAPQGQVPVWDVGDAVERGARTKAWVKEEAIDQGLGGLVPALGEEQGHGQRQDAKVDTVRQL</sequence>
<protein>
    <submittedName>
        <fullName evidence="2">Uncharacterized protein</fullName>
    </submittedName>
</protein>
<feature type="compositionally biased region" description="Basic and acidic residues" evidence="1">
    <location>
        <begin position="84"/>
        <end position="101"/>
    </location>
</feature>